<keyword evidence="7" id="KW-0804">Transcription</keyword>
<dbReference type="Pfam" id="PF05712">
    <property type="entry name" value="MRG"/>
    <property type="match status" value="1"/>
</dbReference>
<dbReference type="InterPro" id="IPR016197">
    <property type="entry name" value="Chromo-like_dom_sf"/>
</dbReference>
<feature type="compositionally biased region" description="Low complexity" evidence="9">
    <location>
        <begin position="107"/>
        <end position="116"/>
    </location>
</feature>
<dbReference type="Gene3D" id="1.10.274.30">
    <property type="entry name" value="MRG domain"/>
    <property type="match status" value="1"/>
</dbReference>
<dbReference type="OrthoDB" id="124855at2759"/>
<evidence type="ECO:0000256" key="4">
    <source>
        <dbReference type="ARBA" id="ARBA00018505"/>
    </source>
</evidence>
<comment type="subunit">
    <text evidence="3">Component of the NuA4 histone acetyltransferase complex.</text>
</comment>
<dbReference type="PROSITE" id="PS51640">
    <property type="entry name" value="MRG"/>
    <property type="match status" value="1"/>
</dbReference>
<dbReference type="Gene3D" id="2.30.30.140">
    <property type="match status" value="1"/>
</dbReference>
<dbReference type="InterPro" id="IPR053820">
    <property type="entry name" value="MSL3_chromo-like"/>
</dbReference>
<evidence type="ECO:0000313" key="11">
    <source>
        <dbReference type="EMBL" id="RMY52764.1"/>
    </source>
</evidence>
<reference evidence="11 12" key="1">
    <citation type="journal article" date="2018" name="BMC Genomics">
        <title>Genomic evidence for intraspecific hybridization in a clonal and extremely halotolerant yeast.</title>
        <authorList>
            <person name="Gostincar C."/>
            <person name="Stajich J.E."/>
            <person name="Zupancic J."/>
            <person name="Zalar P."/>
            <person name="Gunde-Cimerman N."/>
        </authorList>
    </citation>
    <scope>NUCLEOTIDE SEQUENCE [LARGE SCALE GENOMIC DNA]</scope>
    <source>
        <strain evidence="11 12">EXF-151</strain>
    </source>
</reference>
<name>A0A3M7CLD3_HORWE</name>
<keyword evidence="8" id="KW-0539">Nucleus</keyword>
<evidence type="ECO:0000256" key="7">
    <source>
        <dbReference type="ARBA" id="ARBA00023163"/>
    </source>
</evidence>
<sequence>MAPSTSSQPMYQKDERVLCFHHELLYEAKVLDHKMKDPNDKKDGYSYRVHYKGWKNTWDDWVPQERLRKFTDENKELASNLKKDMDAQRRATTGKPLPASTKKRVYGSDAAGSSARGSEDRSSVAPQPPKGTKRGRTEIEGIDKVFSCLFAAHSLIVGADDQASCQSNIQESAWPYLGLSCRRTSRLTLLDEIQEEDFIRRPAVRIVIPESLKTILVDDWEKVTKDSKLAPVPSQTPISQFLNDYQNYEGQYRRPGSADADILEEVIAGIKEYFNKSLGRILLYRFERQQFYEVHKQIESGHGEHAGKSLCDMYGCEHLLRLFDLIAHTNMDQQSVSRLREELSKMTQFLGKRVDKYISNPYEHPGQDYSDGVKTGA</sequence>
<dbReference type="PANTHER" id="PTHR10880:SF15">
    <property type="entry name" value="MSL COMPLEX SUBUNIT 3"/>
    <property type="match status" value="1"/>
</dbReference>
<dbReference type="Pfam" id="PF22732">
    <property type="entry name" value="MSL3_chromo-like"/>
    <property type="match status" value="1"/>
</dbReference>
<gene>
    <name evidence="11" type="ORF">D0865_05614</name>
</gene>
<dbReference type="InterPro" id="IPR000953">
    <property type="entry name" value="Chromo/chromo_shadow_dom"/>
</dbReference>
<evidence type="ECO:0000256" key="9">
    <source>
        <dbReference type="SAM" id="MobiDB-lite"/>
    </source>
</evidence>
<keyword evidence="5" id="KW-0156">Chromatin regulator</keyword>
<feature type="compositionally biased region" description="Basic and acidic residues" evidence="9">
    <location>
        <begin position="79"/>
        <end position="89"/>
    </location>
</feature>
<keyword evidence="6" id="KW-0805">Transcription regulation</keyword>
<dbReference type="GO" id="GO:0006338">
    <property type="term" value="P:chromatin remodeling"/>
    <property type="evidence" value="ECO:0007669"/>
    <property type="project" value="UniProtKB-ARBA"/>
</dbReference>
<dbReference type="GO" id="GO:0032221">
    <property type="term" value="C:Rpd3S complex"/>
    <property type="evidence" value="ECO:0007669"/>
    <property type="project" value="TreeGrafter"/>
</dbReference>
<evidence type="ECO:0000259" key="10">
    <source>
        <dbReference type="SMART" id="SM00298"/>
    </source>
</evidence>
<dbReference type="PANTHER" id="PTHR10880">
    <property type="entry name" value="MORTALITY FACTOR 4-LIKE PROTEIN"/>
    <property type="match status" value="1"/>
</dbReference>
<evidence type="ECO:0000256" key="2">
    <source>
        <dbReference type="ARBA" id="ARBA00009093"/>
    </source>
</evidence>
<organism evidence="11 12">
    <name type="scientific">Hortaea werneckii</name>
    <name type="common">Black yeast</name>
    <name type="synonym">Cladosporium werneckii</name>
    <dbReference type="NCBI Taxonomy" id="91943"/>
    <lineage>
        <taxon>Eukaryota</taxon>
        <taxon>Fungi</taxon>
        <taxon>Dikarya</taxon>
        <taxon>Ascomycota</taxon>
        <taxon>Pezizomycotina</taxon>
        <taxon>Dothideomycetes</taxon>
        <taxon>Dothideomycetidae</taxon>
        <taxon>Mycosphaerellales</taxon>
        <taxon>Teratosphaeriaceae</taxon>
        <taxon>Hortaea</taxon>
    </lineage>
</organism>
<dbReference type="VEuPathDB" id="FungiDB:BTJ68_06821"/>
<evidence type="ECO:0000256" key="6">
    <source>
        <dbReference type="ARBA" id="ARBA00023015"/>
    </source>
</evidence>
<evidence type="ECO:0000256" key="3">
    <source>
        <dbReference type="ARBA" id="ARBA00011353"/>
    </source>
</evidence>
<dbReference type="GO" id="GO:0006355">
    <property type="term" value="P:regulation of DNA-templated transcription"/>
    <property type="evidence" value="ECO:0007669"/>
    <property type="project" value="InterPro"/>
</dbReference>
<dbReference type="PIRSF" id="PIRSF038133">
    <property type="entry name" value="HAT_Nua4_EAF3/MRG15"/>
    <property type="match status" value="1"/>
</dbReference>
<dbReference type="InterPro" id="IPR026541">
    <property type="entry name" value="MRG_dom"/>
</dbReference>
<dbReference type="InterPro" id="IPR038217">
    <property type="entry name" value="MRG_C_sf"/>
</dbReference>
<comment type="similarity">
    <text evidence="2">Belongs to the MRG family.</text>
</comment>
<proteinExistence type="inferred from homology"/>
<dbReference type="FunFam" id="2.30.30.140:FF:000149">
    <property type="entry name" value="WGS project CABT00000000 data, contig 2.3"/>
    <property type="match status" value="1"/>
</dbReference>
<evidence type="ECO:0000256" key="8">
    <source>
        <dbReference type="ARBA" id="ARBA00023242"/>
    </source>
</evidence>
<dbReference type="SUPFAM" id="SSF54160">
    <property type="entry name" value="Chromo domain-like"/>
    <property type="match status" value="1"/>
</dbReference>
<feature type="domain" description="Chromo" evidence="10">
    <location>
        <begin position="25"/>
        <end position="85"/>
    </location>
</feature>
<evidence type="ECO:0000256" key="1">
    <source>
        <dbReference type="ARBA" id="ARBA00004123"/>
    </source>
</evidence>
<protein>
    <recommendedName>
        <fullName evidence="4">Chromatin modification-related protein EAF3</fullName>
    </recommendedName>
</protein>
<comment type="caution">
    <text evidence="11">The sequence shown here is derived from an EMBL/GenBank/DDBJ whole genome shotgun (WGS) entry which is preliminary data.</text>
</comment>
<dbReference type="Proteomes" id="UP000270230">
    <property type="component" value="Unassembled WGS sequence"/>
</dbReference>
<accession>A0A3M7CLD3</accession>
<dbReference type="AlphaFoldDB" id="A0A3M7CLD3"/>
<evidence type="ECO:0000256" key="5">
    <source>
        <dbReference type="ARBA" id="ARBA00022853"/>
    </source>
</evidence>
<dbReference type="GO" id="GO:0035267">
    <property type="term" value="C:NuA4 histone acetyltransferase complex"/>
    <property type="evidence" value="ECO:0007669"/>
    <property type="project" value="TreeGrafter"/>
</dbReference>
<evidence type="ECO:0000313" key="12">
    <source>
        <dbReference type="Proteomes" id="UP000270230"/>
    </source>
</evidence>
<dbReference type="SMART" id="SM00298">
    <property type="entry name" value="CHROMO"/>
    <property type="match status" value="1"/>
</dbReference>
<dbReference type="InterPro" id="IPR008676">
    <property type="entry name" value="MRG"/>
</dbReference>
<feature type="region of interest" description="Disordered" evidence="9">
    <location>
        <begin position="79"/>
        <end position="137"/>
    </location>
</feature>
<comment type="subcellular location">
    <subcellularLocation>
        <location evidence="1">Nucleus</location>
    </subcellularLocation>
</comment>
<dbReference type="EMBL" id="QWIN01000379">
    <property type="protein sequence ID" value="RMY52764.1"/>
    <property type="molecule type" value="Genomic_DNA"/>
</dbReference>
<dbReference type="CDD" id="cd18983">
    <property type="entry name" value="CBD_MSL3_like"/>
    <property type="match status" value="1"/>
</dbReference>